<feature type="transmembrane region" description="Helical" evidence="1">
    <location>
        <begin position="132"/>
        <end position="157"/>
    </location>
</feature>
<keyword evidence="1" id="KW-0812">Transmembrane</keyword>
<proteinExistence type="predicted"/>
<keyword evidence="1" id="KW-0472">Membrane</keyword>
<dbReference type="Proteomes" id="UP000179136">
    <property type="component" value="Unassembled WGS sequence"/>
</dbReference>
<comment type="caution">
    <text evidence="2">The sequence shown here is derived from an EMBL/GenBank/DDBJ whole genome shotgun (WGS) entry which is preliminary data.</text>
</comment>
<dbReference type="AlphaFoldDB" id="A0A1F6FMR1"/>
<protein>
    <submittedName>
        <fullName evidence="2">Uncharacterized protein</fullName>
    </submittedName>
</protein>
<dbReference type="EMBL" id="MFMW01000021">
    <property type="protein sequence ID" value="OGG87131.1"/>
    <property type="molecule type" value="Genomic_DNA"/>
</dbReference>
<accession>A0A1F6FMR1</accession>
<name>A0A1F6FMR1_9BACT</name>
<evidence type="ECO:0000256" key="1">
    <source>
        <dbReference type="SAM" id="Phobius"/>
    </source>
</evidence>
<evidence type="ECO:0000313" key="3">
    <source>
        <dbReference type="Proteomes" id="UP000179136"/>
    </source>
</evidence>
<keyword evidence="1" id="KW-1133">Transmembrane helix</keyword>
<evidence type="ECO:0000313" key="2">
    <source>
        <dbReference type="EMBL" id="OGG87131.1"/>
    </source>
</evidence>
<reference evidence="2 3" key="1">
    <citation type="journal article" date="2016" name="Nat. Commun.">
        <title>Thousands of microbial genomes shed light on interconnected biogeochemical processes in an aquifer system.</title>
        <authorList>
            <person name="Anantharaman K."/>
            <person name="Brown C.T."/>
            <person name="Hug L.A."/>
            <person name="Sharon I."/>
            <person name="Castelle C.J."/>
            <person name="Probst A.J."/>
            <person name="Thomas B.C."/>
            <person name="Singh A."/>
            <person name="Wilkins M.J."/>
            <person name="Karaoz U."/>
            <person name="Brodie E.L."/>
            <person name="Williams K.H."/>
            <person name="Hubbard S.S."/>
            <person name="Banfield J.F."/>
        </authorList>
    </citation>
    <scope>NUCLEOTIDE SEQUENCE [LARGE SCALE GENOMIC DNA]</scope>
</reference>
<gene>
    <name evidence="2" type="ORF">A3B87_00340</name>
</gene>
<organism evidence="2 3">
    <name type="scientific">Candidatus Kuenenbacteria bacterium RIFCSPHIGHO2_02_FULL_39_13</name>
    <dbReference type="NCBI Taxonomy" id="1798561"/>
    <lineage>
        <taxon>Bacteria</taxon>
        <taxon>Candidatus Kueneniibacteriota</taxon>
    </lineage>
</organism>
<dbReference type="STRING" id="1798561.A3B87_00340"/>
<sequence>MSLVEEDNNLEQQQEWKRKLGRDKIERERAMQQGAKYTRAGARIGTGVSTIVGYKFKGSKSMPFIGAGAGTLAEGEGVGGAAKKVIKAIIRRELIKRAGLGEVALAINTIKQAKDLADVLNEEIKKGRSSGWIIAIILAAIKDSLDVIFWFLGWTFIDWPIDLFLWFTLVWFLRNKGATIFSFIIKRVGILPVIEVAPVGLDIMPVWTVTVLYAYYKSNQKIRELEEELKGVNKIIITR</sequence>
<feature type="transmembrane region" description="Helical" evidence="1">
    <location>
        <begin position="163"/>
        <end position="184"/>
    </location>
</feature>